<keyword evidence="1" id="KW-1133">Transmembrane helix</keyword>
<dbReference type="EMBL" id="AP024849">
    <property type="protein sequence ID" value="BCZ46141.1"/>
    <property type="molecule type" value="Genomic_DNA"/>
</dbReference>
<sequence>MRGAKMNFFSKKARLNLVAKVLILTSVFGIGSYIIIPSTAVVAYADSTVIKSNKELIKNKIFTGLQSYKTEITFTADEVKNFGIVKDTETDPASIYYDLLFEHPEIFWTSLKITWVKYDDGSYILFINNLYENSDIDSKKLQLQDKINEITNKVSSYDELRKVYEIHDYINKNCTYDVEGYKKSMPSSKIDPNIDFDAYIADDRAVAKANANYFESHSIYGVLVKGKAVCEGYAKTAKILFNKSNIESEVIRSNEHGWNSVKINGNYYQIDTTWDDYKDEATIYPYSYFNITKDQMEKDKDNKETYTAISGNVPNTTEVTFDNIFRNVKDDTLKWKNVVRVDNKLYGIEPNGSKYNFYSCNLDGTNKTVIKANIYDADNAYAYNNKIYYFEYGLKNNELYMDINKYDTLTGKTIQSLDFLSEFGQPKGDFFVSFYIKDNMMHVTLKDDNGEVTKNYQVLV</sequence>
<feature type="transmembrane region" description="Helical" evidence="1">
    <location>
        <begin position="21"/>
        <end position="45"/>
    </location>
</feature>
<dbReference type="Pfam" id="PF04473">
    <property type="entry name" value="DUF553"/>
    <property type="match status" value="1"/>
</dbReference>
<protein>
    <recommendedName>
        <fullName evidence="2">Transglutaminase-like domain-containing protein</fullName>
    </recommendedName>
</protein>
<evidence type="ECO:0000313" key="4">
    <source>
        <dbReference type="Proteomes" id="UP000824633"/>
    </source>
</evidence>
<keyword evidence="4" id="KW-1185">Reference proteome</keyword>
<dbReference type="Proteomes" id="UP000824633">
    <property type="component" value="Chromosome"/>
</dbReference>
<dbReference type="InterPro" id="IPR038765">
    <property type="entry name" value="Papain-like_cys_pep_sf"/>
</dbReference>
<keyword evidence="1" id="KW-0812">Transmembrane</keyword>
<organism evidence="3 4">
    <name type="scientific">Clostridium gelidum</name>
    <dbReference type="NCBI Taxonomy" id="704125"/>
    <lineage>
        <taxon>Bacteria</taxon>
        <taxon>Bacillati</taxon>
        <taxon>Bacillota</taxon>
        <taxon>Clostridia</taxon>
        <taxon>Eubacteriales</taxon>
        <taxon>Clostridiaceae</taxon>
        <taxon>Clostridium</taxon>
    </lineage>
</organism>
<dbReference type="InterPro" id="IPR007562">
    <property type="entry name" value="Transglutaminase-like_domain"/>
</dbReference>
<gene>
    <name evidence="3" type="ORF">psyc5s11_22080</name>
</gene>
<reference evidence="4" key="1">
    <citation type="submission" date="2021-07" db="EMBL/GenBank/DDBJ databases">
        <title>Complete genome sequencing of a Clostridium isolate.</title>
        <authorList>
            <person name="Ueki A."/>
            <person name="Tonouchi A."/>
        </authorList>
    </citation>
    <scope>NUCLEOTIDE SEQUENCE [LARGE SCALE GENOMIC DNA]</scope>
    <source>
        <strain evidence="4">C5S11</strain>
    </source>
</reference>
<evidence type="ECO:0000313" key="3">
    <source>
        <dbReference type="EMBL" id="BCZ46141.1"/>
    </source>
</evidence>
<evidence type="ECO:0000256" key="1">
    <source>
        <dbReference type="SAM" id="Phobius"/>
    </source>
</evidence>
<dbReference type="SUPFAM" id="SSF54001">
    <property type="entry name" value="Cysteine proteinases"/>
    <property type="match status" value="1"/>
</dbReference>
<evidence type="ECO:0000259" key="2">
    <source>
        <dbReference type="Pfam" id="PF04473"/>
    </source>
</evidence>
<proteinExistence type="predicted"/>
<feature type="domain" description="Transglutaminase-like" evidence="2">
    <location>
        <begin position="146"/>
        <end position="273"/>
    </location>
</feature>
<keyword evidence="1" id="KW-0472">Membrane</keyword>
<name>A0ABM7T5I4_9CLOT</name>
<accession>A0ABM7T5I4</accession>